<reference evidence="2" key="1">
    <citation type="journal article" date="2022" name="bioRxiv">
        <title>Sequencing and chromosome-scale assembly of the giantPleurodeles waltlgenome.</title>
        <authorList>
            <person name="Brown T."/>
            <person name="Elewa A."/>
            <person name="Iarovenko S."/>
            <person name="Subramanian E."/>
            <person name="Araus A.J."/>
            <person name="Petzold A."/>
            <person name="Susuki M."/>
            <person name="Suzuki K.-i.T."/>
            <person name="Hayashi T."/>
            <person name="Toyoda A."/>
            <person name="Oliveira C."/>
            <person name="Osipova E."/>
            <person name="Leigh N.D."/>
            <person name="Simon A."/>
            <person name="Yun M.H."/>
        </authorList>
    </citation>
    <scope>NUCLEOTIDE SEQUENCE</scope>
    <source>
        <strain evidence="2">20211129_DDA</strain>
        <tissue evidence="2">Liver</tissue>
    </source>
</reference>
<protein>
    <submittedName>
        <fullName evidence="2">Uncharacterized protein</fullName>
    </submittedName>
</protein>
<evidence type="ECO:0000256" key="1">
    <source>
        <dbReference type="SAM" id="MobiDB-lite"/>
    </source>
</evidence>
<sequence>MGGLRRFQPQQIQPAGLFQQAERLLLLRFRCRNSALIKLGITEKNARSALFFTTGPLRRFRTRTGTSRNEDMHCDWSRKVPFWELWPNDGGGGKEIVQAQSKESSDRSEDGNLLGDTNATEICQLHPRAARRKLLPAMLLEERSLASCEIGSYSGQGSGREARG</sequence>
<dbReference type="EMBL" id="JANPWB010000002">
    <property type="protein sequence ID" value="KAJ1208215.1"/>
    <property type="molecule type" value="Genomic_DNA"/>
</dbReference>
<organism evidence="2 3">
    <name type="scientific">Pleurodeles waltl</name>
    <name type="common">Iberian ribbed newt</name>
    <dbReference type="NCBI Taxonomy" id="8319"/>
    <lineage>
        <taxon>Eukaryota</taxon>
        <taxon>Metazoa</taxon>
        <taxon>Chordata</taxon>
        <taxon>Craniata</taxon>
        <taxon>Vertebrata</taxon>
        <taxon>Euteleostomi</taxon>
        <taxon>Amphibia</taxon>
        <taxon>Batrachia</taxon>
        <taxon>Caudata</taxon>
        <taxon>Salamandroidea</taxon>
        <taxon>Salamandridae</taxon>
        <taxon>Pleurodelinae</taxon>
        <taxon>Pleurodeles</taxon>
    </lineage>
</organism>
<keyword evidence="3" id="KW-1185">Reference proteome</keyword>
<gene>
    <name evidence="2" type="ORF">NDU88_003601</name>
</gene>
<name>A0AAV7W7F8_PLEWA</name>
<evidence type="ECO:0000313" key="2">
    <source>
        <dbReference type="EMBL" id="KAJ1208215.1"/>
    </source>
</evidence>
<feature type="region of interest" description="Disordered" evidence="1">
    <location>
        <begin position="94"/>
        <end position="113"/>
    </location>
</feature>
<accession>A0AAV7W7F8</accession>
<proteinExistence type="predicted"/>
<dbReference type="Proteomes" id="UP001066276">
    <property type="component" value="Chromosome 1_2"/>
</dbReference>
<dbReference type="AlphaFoldDB" id="A0AAV7W7F8"/>
<comment type="caution">
    <text evidence="2">The sequence shown here is derived from an EMBL/GenBank/DDBJ whole genome shotgun (WGS) entry which is preliminary data.</text>
</comment>
<evidence type="ECO:0000313" key="3">
    <source>
        <dbReference type="Proteomes" id="UP001066276"/>
    </source>
</evidence>